<evidence type="ECO:0000313" key="7">
    <source>
        <dbReference type="Proteomes" id="UP000321362"/>
    </source>
</evidence>
<dbReference type="Proteomes" id="UP000321362">
    <property type="component" value="Chromosome"/>
</dbReference>
<dbReference type="Pfam" id="PF16925">
    <property type="entry name" value="TetR_C_13"/>
    <property type="match status" value="1"/>
</dbReference>
<dbReference type="EMBL" id="CP042437">
    <property type="protein sequence ID" value="QEC78886.1"/>
    <property type="molecule type" value="Genomic_DNA"/>
</dbReference>
<evidence type="ECO:0000256" key="4">
    <source>
        <dbReference type="PROSITE-ProRule" id="PRU00335"/>
    </source>
</evidence>
<keyword evidence="3" id="KW-0804">Transcription</keyword>
<dbReference type="KEGG" id="mgk:FSB76_24130"/>
<dbReference type="Gene3D" id="1.10.357.10">
    <property type="entry name" value="Tetracycline Repressor, domain 2"/>
    <property type="match status" value="1"/>
</dbReference>
<evidence type="ECO:0000313" key="6">
    <source>
        <dbReference type="EMBL" id="QEC78886.1"/>
    </source>
</evidence>
<keyword evidence="2 4" id="KW-0238">DNA-binding</keyword>
<dbReference type="InterPro" id="IPR011075">
    <property type="entry name" value="TetR_C"/>
</dbReference>
<protein>
    <submittedName>
        <fullName evidence="6">TetR/AcrR family transcriptional regulator</fullName>
    </submittedName>
</protein>
<dbReference type="PANTHER" id="PTHR47506">
    <property type="entry name" value="TRANSCRIPTIONAL REGULATORY PROTEIN"/>
    <property type="match status" value="1"/>
</dbReference>
<accession>A0A5B8W7H0</accession>
<dbReference type="RefSeq" id="WP_147057957.1">
    <property type="nucleotide sequence ID" value="NZ_CP042437.1"/>
</dbReference>
<dbReference type="InterPro" id="IPR036271">
    <property type="entry name" value="Tet_transcr_reg_TetR-rel_C_sf"/>
</dbReference>
<dbReference type="InterPro" id="IPR023772">
    <property type="entry name" value="DNA-bd_HTH_TetR-type_CS"/>
</dbReference>
<dbReference type="PROSITE" id="PS01081">
    <property type="entry name" value="HTH_TETR_1"/>
    <property type="match status" value="1"/>
</dbReference>
<feature type="DNA-binding region" description="H-T-H motif" evidence="4">
    <location>
        <begin position="28"/>
        <end position="47"/>
    </location>
</feature>
<organism evidence="6 7">
    <name type="scientific">Mucilaginibacter ginsenosidivorax</name>
    <dbReference type="NCBI Taxonomy" id="862126"/>
    <lineage>
        <taxon>Bacteria</taxon>
        <taxon>Pseudomonadati</taxon>
        <taxon>Bacteroidota</taxon>
        <taxon>Sphingobacteriia</taxon>
        <taxon>Sphingobacteriales</taxon>
        <taxon>Sphingobacteriaceae</taxon>
        <taxon>Mucilaginibacter</taxon>
    </lineage>
</organism>
<dbReference type="SUPFAM" id="SSF48498">
    <property type="entry name" value="Tetracyclin repressor-like, C-terminal domain"/>
    <property type="match status" value="1"/>
</dbReference>
<sequence>MGKAENTKQHIINEAALIFNQKGIAGTTVDDVLKAAKVARGCLYSYFETKDALAIETVGFLLKKIIDKNAEILTRPKTAKDKIYAYLNFNKNAADTFITGGHPVFNFAVESDNNNPVIKKMVKDAMITIQKMLTGILISGVKSGELSPDLKPKDFAIKLYSMVEGCVVVCRILETNTPLDNVIKSIKTELNSYCLEH</sequence>
<evidence type="ECO:0000256" key="1">
    <source>
        <dbReference type="ARBA" id="ARBA00023015"/>
    </source>
</evidence>
<dbReference type="InterPro" id="IPR001647">
    <property type="entry name" value="HTH_TetR"/>
</dbReference>
<dbReference type="Pfam" id="PF00440">
    <property type="entry name" value="TetR_N"/>
    <property type="match status" value="1"/>
</dbReference>
<reference evidence="6 7" key="1">
    <citation type="journal article" date="2013" name="J. Microbiol.">
        <title>Mucilaginibacter ginsenosidivorax sp. nov., with ginsenoside converting activity isolated from sediment.</title>
        <authorList>
            <person name="Kim J.K."/>
            <person name="Choi T.E."/>
            <person name="Liu Q.M."/>
            <person name="Park H.Y."/>
            <person name="Yi T.H."/>
            <person name="Yoon M.H."/>
            <person name="Kim S.C."/>
            <person name="Im W.T."/>
        </authorList>
    </citation>
    <scope>NUCLEOTIDE SEQUENCE [LARGE SCALE GENOMIC DNA]</scope>
    <source>
        <strain evidence="6 7">KHI28</strain>
    </source>
</reference>
<proteinExistence type="predicted"/>
<evidence type="ECO:0000256" key="3">
    <source>
        <dbReference type="ARBA" id="ARBA00023163"/>
    </source>
</evidence>
<feature type="domain" description="HTH tetR-type" evidence="5">
    <location>
        <begin position="5"/>
        <end position="65"/>
    </location>
</feature>
<name>A0A5B8W7H0_9SPHI</name>
<dbReference type="PANTHER" id="PTHR47506:SF3">
    <property type="entry name" value="HTH-TYPE TRANSCRIPTIONAL REGULATOR LMRA"/>
    <property type="match status" value="1"/>
</dbReference>
<gene>
    <name evidence="6" type="ORF">FSB76_24130</name>
</gene>
<evidence type="ECO:0000256" key="2">
    <source>
        <dbReference type="ARBA" id="ARBA00023125"/>
    </source>
</evidence>
<dbReference type="AlphaFoldDB" id="A0A5B8W7H0"/>
<dbReference type="PROSITE" id="PS50977">
    <property type="entry name" value="HTH_TETR_2"/>
    <property type="match status" value="1"/>
</dbReference>
<dbReference type="PRINTS" id="PR00455">
    <property type="entry name" value="HTHTETR"/>
</dbReference>
<keyword evidence="1" id="KW-0805">Transcription regulation</keyword>
<evidence type="ECO:0000259" key="5">
    <source>
        <dbReference type="PROSITE" id="PS50977"/>
    </source>
</evidence>
<dbReference type="GO" id="GO:0003677">
    <property type="term" value="F:DNA binding"/>
    <property type="evidence" value="ECO:0007669"/>
    <property type="project" value="UniProtKB-UniRule"/>
</dbReference>
<dbReference type="OrthoDB" id="9798857at2"/>
<dbReference type="SUPFAM" id="SSF46689">
    <property type="entry name" value="Homeodomain-like"/>
    <property type="match status" value="1"/>
</dbReference>
<dbReference type="InterPro" id="IPR009057">
    <property type="entry name" value="Homeodomain-like_sf"/>
</dbReference>
<keyword evidence="7" id="KW-1185">Reference proteome</keyword>